<evidence type="ECO:0000313" key="1">
    <source>
        <dbReference type="EMBL" id="KJJ85002.1"/>
    </source>
</evidence>
<gene>
    <name evidence="1" type="ORF">OMAG_001141</name>
</gene>
<organism evidence="1 2">
    <name type="scientific">Candidatus Omnitrophus magneticus</name>
    <dbReference type="NCBI Taxonomy" id="1609969"/>
    <lineage>
        <taxon>Bacteria</taxon>
        <taxon>Pseudomonadati</taxon>
        <taxon>Candidatus Omnitrophota</taxon>
        <taxon>Candidatus Omnitrophus</taxon>
    </lineage>
</organism>
<dbReference type="EMBL" id="JYNY01000231">
    <property type="protein sequence ID" value="KJJ85002.1"/>
    <property type="molecule type" value="Genomic_DNA"/>
</dbReference>
<dbReference type="Proteomes" id="UP000033428">
    <property type="component" value="Unassembled WGS sequence"/>
</dbReference>
<proteinExistence type="predicted"/>
<accession>A0A0F0CP03</accession>
<keyword evidence="2" id="KW-1185">Reference proteome</keyword>
<evidence type="ECO:0000313" key="2">
    <source>
        <dbReference type="Proteomes" id="UP000033428"/>
    </source>
</evidence>
<protein>
    <submittedName>
        <fullName evidence="1">Uncharacterized protein</fullName>
    </submittedName>
</protein>
<dbReference type="AlphaFoldDB" id="A0A0F0CP03"/>
<name>A0A0F0CP03_9BACT</name>
<sequence>MRHIPSRWKYCPAYIGDPARICLEGGVCPMKMKFNEAVTVEERIRRKAVQRRWWKGNAEMRKKRRMKAGMIRFIRRKRYTMFISITFRLNVSQLKTPAECVKTCVACFFKHLNTPQEQFFERYIIMFYHIERHNLSDRVHAHLLVPDIEPILAPRLEEILSTKRCRRARCVQDRITDKDEKYLDDPYREVIGKEIMVYMYRSRRHAGYLGKKYGSEKVQEWGYMRINSRYRGSRPSTGGVKHAQRSSTT</sequence>
<reference evidence="1 2" key="1">
    <citation type="submission" date="2015-02" db="EMBL/GenBank/DDBJ databases">
        <title>Single-cell genomics of uncultivated deep-branching MTB reveals a conserved set of magnetosome genes.</title>
        <authorList>
            <person name="Kolinko S."/>
            <person name="Richter M."/>
            <person name="Glockner F.O."/>
            <person name="Brachmann A."/>
            <person name="Schuler D."/>
        </authorList>
    </citation>
    <scope>NUCLEOTIDE SEQUENCE [LARGE SCALE GENOMIC DNA]</scope>
    <source>
        <strain evidence="1">SKK-01</strain>
    </source>
</reference>
<comment type="caution">
    <text evidence="1">The sequence shown here is derived from an EMBL/GenBank/DDBJ whole genome shotgun (WGS) entry which is preliminary data.</text>
</comment>